<organism evidence="1">
    <name type="scientific">Triticum aestivum</name>
    <name type="common">Wheat</name>
    <dbReference type="NCBI Taxonomy" id="4565"/>
    <lineage>
        <taxon>Eukaryota</taxon>
        <taxon>Viridiplantae</taxon>
        <taxon>Streptophyta</taxon>
        <taxon>Embryophyta</taxon>
        <taxon>Tracheophyta</taxon>
        <taxon>Spermatophyta</taxon>
        <taxon>Magnoliopsida</taxon>
        <taxon>Liliopsida</taxon>
        <taxon>Poales</taxon>
        <taxon>Poaceae</taxon>
        <taxon>BOP clade</taxon>
        <taxon>Pooideae</taxon>
        <taxon>Triticodae</taxon>
        <taxon>Triticeae</taxon>
        <taxon>Triticinae</taxon>
        <taxon>Triticum</taxon>
    </lineage>
</organism>
<dbReference type="Proteomes" id="UP000815260">
    <property type="component" value="Chromosome 5A"/>
</dbReference>
<gene>
    <name evidence="1" type="ORF">CFC21_064249</name>
</gene>
<reference evidence="1" key="2">
    <citation type="submission" date="2020-03" db="EMBL/GenBank/DDBJ databases">
        <title>The second near-complete assembly of the hexaploid bread wheat (Triticum aestivum) genome.</title>
        <authorList>
            <person name="Zimin A.V."/>
            <person name="Puiu D."/>
            <person name="Shumante A."/>
            <person name="Alonge M."/>
            <person name="Salzberg S.L."/>
        </authorList>
    </citation>
    <scope>NUCLEOTIDE SEQUENCE</scope>
    <source>
        <tissue evidence="1">Leaf</tissue>
    </source>
</reference>
<sequence length="73" mass="8074">EFDGLKMERVMVMELWCVHPDRGMRLSIRQAVNVLRFEASLSSLPVRMPVATYGPLTIPLSSGTLVPSSVSGR</sequence>
<dbReference type="AlphaFoldDB" id="A0A9R1H107"/>
<name>A0A9R1H107_WHEAT</name>
<accession>A0A9R1H107</accession>
<dbReference type="OrthoDB" id="543442at2759"/>
<feature type="non-terminal residue" evidence="1">
    <location>
        <position position="1"/>
    </location>
</feature>
<protein>
    <submittedName>
        <fullName evidence="1">Uncharacterized protein</fullName>
    </submittedName>
</protein>
<evidence type="ECO:0000313" key="1">
    <source>
        <dbReference type="EMBL" id="KAF7056878.1"/>
    </source>
</evidence>
<reference evidence="1" key="1">
    <citation type="journal article" date="2017" name="Gigascience">
        <title>The first near-complete assembly of the hexaploid bread wheat genome, Triticum aestivum.</title>
        <authorList>
            <person name="Zimin A.V."/>
            <person name="Puiu D."/>
            <person name="Hall R."/>
            <person name="Kingan S."/>
            <person name="Clavijo B.J."/>
            <person name="Salzberg S.L."/>
        </authorList>
    </citation>
    <scope>NUCLEOTIDE SEQUENCE</scope>
    <source>
        <tissue evidence="1">Leaf</tissue>
    </source>
</reference>
<dbReference type="EMBL" id="CM022223">
    <property type="protein sequence ID" value="KAF7056878.1"/>
    <property type="molecule type" value="Genomic_DNA"/>
</dbReference>
<proteinExistence type="predicted"/>
<comment type="caution">
    <text evidence="1">The sequence shown here is derived from an EMBL/GenBank/DDBJ whole genome shotgun (WGS) entry which is preliminary data.</text>
</comment>